<dbReference type="Pfam" id="PF00583">
    <property type="entry name" value="Acetyltransf_1"/>
    <property type="match status" value="1"/>
</dbReference>
<sequence>MSKNDHRSGATVSRVHYIIEQDTKALLNLLPEIQALADSEKNDALGFIPSGAFEDAIERRRLIAALVDSDGDRTFAGYLLHSGVFPNAKIQQIAATPPFRGKGAASALMKALVSELERVGFVSIRADVASNLTHALNFYARNGFEPIRQRAGGKSRGRTIIIHSRTLESDNLLTLATPHSEFQIDLSRRRASVDPVFAFDLNVYFDLVRDRSHSENARQLFGAALAHTIKLAVAEEFVTELRNTSSNLTADPILQMALQLPRLPKCDRKELEALAVKLYDVVFKKPNAKGLGTEQAKSDVKHLAHAALSRASAFVTRDGSILNARNELLETFDIDIATIDEVLDLIPNEASAQSAIKLQGNGFDLGPITRSELCRYLSDVNVDKPLSSEFTDPASVNTMLHQHAIRCEGRVVAVGILAIAKRVDPVARMLIHVRNEIHDAELFADYLIDFLIRSACEGANAVIELAHLPGQSIVNQAARLRGFHRAYNAPTFSKIAVGKPITADTWNATAQQVRRRAGIVLPHDFDALSSGVEIPIKSLNGRLSKITAQALEDFLSPTLIVWRGRNGVIVPIAREYADELLGTAIQAKFDFILNRQAAFRSRRGYVNSPRAARLMSAGAPIIFYESKRTSNGRGAAVAIARITNSVVISKSQIDPKSDQRLVVDDLDKFSASEDVLLTTFDNIMRFPNPVSFEMLKKFDAIGRANLVSAVSISSDQIESILNYGWSCAKS</sequence>
<evidence type="ECO:0000313" key="4">
    <source>
        <dbReference type="EMBL" id="EIM29454.1"/>
    </source>
</evidence>
<dbReference type="CDD" id="cd04301">
    <property type="entry name" value="NAT_SF"/>
    <property type="match status" value="1"/>
</dbReference>
<dbReference type="eggNOG" id="COG0456">
    <property type="taxonomic scope" value="Bacteria"/>
</dbReference>
<accession>I4YZR2</accession>
<dbReference type="RefSeq" id="WP_009490919.1">
    <property type="nucleotide sequence ID" value="NZ_CP141048.1"/>
</dbReference>
<reference evidence="4 5" key="1">
    <citation type="submission" date="2012-02" db="EMBL/GenBank/DDBJ databases">
        <title>Improved High-Quality Draft sequence of Microvirga sp. WSM3557.</title>
        <authorList>
            <consortium name="US DOE Joint Genome Institute"/>
            <person name="Lucas S."/>
            <person name="Han J."/>
            <person name="Lapidus A."/>
            <person name="Cheng J.-F."/>
            <person name="Goodwin L."/>
            <person name="Pitluck S."/>
            <person name="Peters L."/>
            <person name="Zhang X."/>
            <person name="Detter J.C."/>
            <person name="Han C."/>
            <person name="Tapia R."/>
            <person name="Land M."/>
            <person name="Hauser L."/>
            <person name="Kyrpides N."/>
            <person name="Ivanova N."/>
            <person name="Pagani I."/>
            <person name="Brau L."/>
            <person name="Yates R."/>
            <person name="O'Hara G."/>
            <person name="Rui T."/>
            <person name="Howieson J."/>
            <person name="Reeve W."/>
            <person name="Woyke T."/>
        </authorList>
    </citation>
    <scope>NUCLEOTIDE SEQUENCE [LARGE SCALE GENOMIC DNA]</scope>
    <source>
        <strain evidence="4 5">WSM3557</strain>
    </source>
</reference>
<proteinExistence type="predicted"/>
<dbReference type="AlphaFoldDB" id="I4YZR2"/>
<dbReference type="PANTHER" id="PTHR43877">
    <property type="entry name" value="AMINOALKYLPHOSPHONATE N-ACETYLTRANSFERASE-RELATED-RELATED"/>
    <property type="match status" value="1"/>
</dbReference>
<organism evidence="4 5">
    <name type="scientific">Microvirga lotononidis</name>
    <dbReference type="NCBI Taxonomy" id="864069"/>
    <lineage>
        <taxon>Bacteria</taxon>
        <taxon>Pseudomonadati</taxon>
        <taxon>Pseudomonadota</taxon>
        <taxon>Alphaproteobacteria</taxon>
        <taxon>Hyphomicrobiales</taxon>
        <taxon>Methylobacteriaceae</taxon>
        <taxon>Microvirga</taxon>
    </lineage>
</organism>
<dbReference type="PATRIC" id="fig|864069.3.peg.2119"/>
<dbReference type="Gene3D" id="3.40.630.30">
    <property type="match status" value="1"/>
</dbReference>
<dbReference type="PANTHER" id="PTHR43877:SF2">
    <property type="entry name" value="AMINOALKYLPHOSPHONATE N-ACETYLTRANSFERASE-RELATED"/>
    <property type="match status" value="1"/>
</dbReference>
<dbReference type="PROSITE" id="PS51186">
    <property type="entry name" value="GNAT"/>
    <property type="match status" value="1"/>
</dbReference>
<name>I4YZR2_9HYPH</name>
<evidence type="ECO:0000313" key="5">
    <source>
        <dbReference type="Proteomes" id="UP000003947"/>
    </source>
</evidence>
<gene>
    <name evidence="4" type="ORF">MicloDRAFT_00019320</name>
</gene>
<dbReference type="Proteomes" id="UP000003947">
    <property type="component" value="Unassembled WGS sequence"/>
</dbReference>
<protein>
    <submittedName>
        <fullName evidence="4">Acetyltransferase</fullName>
    </submittedName>
</protein>
<dbReference type="GO" id="GO:0016747">
    <property type="term" value="F:acyltransferase activity, transferring groups other than amino-acyl groups"/>
    <property type="evidence" value="ECO:0007669"/>
    <property type="project" value="InterPro"/>
</dbReference>
<dbReference type="InterPro" id="IPR000182">
    <property type="entry name" value="GNAT_dom"/>
</dbReference>
<keyword evidence="2" id="KW-0012">Acyltransferase</keyword>
<dbReference type="InterPro" id="IPR050832">
    <property type="entry name" value="Bact_Acetyltransf"/>
</dbReference>
<evidence type="ECO:0000256" key="1">
    <source>
        <dbReference type="ARBA" id="ARBA00022679"/>
    </source>
</evidence>
<dbReference type="STRING" id="864069.MicloDRAFT_00019320"/>
<dbReference type="InterPro" id="IPR016181">
    <property type="entry name" value="Acyl_CoA_acyltransferase"/>
</dbReference>
<dbReference type="OrthoDB" id="7825539at2"/>
<keyword evidence="1 4" id="KW-0808">Transferase</keyword>
<dbReference type="HOGENOM" id="CLU_383030_0_0_5"/>
<dbReference type="SUPFAM" id="SSF55729">
    <property type="entry name" value="Acyl-CoA N-acyltransferases (Nat)"/>
    <property type="match status" value="1"/>
</dbReference>
<evidence type="ECO:0000256" key="2">
    <source>
        <dbReference type="ARBA" id="ARBA00023315"/>
    </source>
</evidence>
<dbReference type="EMBL" id="JH660641">
    <property type="protein sequence ID" value="EIM29454.1"/>
    <property type="molecule type" value="Genomic_DNA"/>
</dbReference>
<evidence type="ECO:0000259" key="3">
    <source>
        <dbReference type="PROSITE" id="PS51186"/>
    </source>
</evidence>
<feature type="domain" description="N-acetyltransferase" evidence="3">
    <location>
        <begin position="13"/>
        <end position="168"/>
    </location>
</feature>
<keyword evidence="5" id="KW-1185">Reference proteome</keyword>